<dbReference type="InterPro" id="IPR009014">
    <property type="entry name" value="Transketo_C/PFOR_II"/>
</dbReference>
<reference evidence="5 6" key="1">
    <citation type="submission" date="2019-12" db="EMBL/GenBank/DDBJ databases">
        <authorList>
            <person name="Wolfe R."/>
            <person name="Danczak R."/>
            <person name="Wilkins M."/>
        </authorList>
    </citation>
    <scope>NUCLEOTIDE SEQUENCE [LARGE SCALE GENOMIC DNA]</scope>
    <source>
        <strain evidence="5">X2_MaxBin.013</strain>
    </source>
</reference>
<evidence type="ECO:0000256" key="1">
    <source>
        <dbReference type="ARBA" id="ARBA00001964"/>
    </source>
</evidence>
<organism evidence="5 6">
    <name type="scientific">Candidatus Saganbacteria bacterium</name>
    <dbReference type="NCBI Taxonomy" id="2575572"/>
    <lineage>
        <taxon>Bacteria</taxon>
        <taxon>Bacillati</taxon>
        <taxon>Saganbacteria</taxon>
    </lineage>
</organism>
<sequence>MITYAQSISQALDYKLKKDKNVILLGEDVCDPYGGAFKITKGLSTKYPDQVINTPMSEWALTGLAAGLAMRGIRPILEIMFGDFLTLCADQLINHATKFGWMYKGKVTVPMVIRTPMGGRRGYGPTHSQTLEKLFLGIPGLKIIAPSHFHDPGEQLIKAIEDNDPVLFIENKVLYTREIDELENGHIFDYSARKSKDEYETIILSNNDFKEHQVTVLTYGGMLPWVTVALNELLLEDEVTSEIIVPSYINKASMPEILESVEKTGRLVIVEEGTLFNGWGAEMAAQVINDGFELLESPVKRVAAKNVPIANTKILEDAVLPQVVDIKKAVEEVLK</sequence>
<dbReference type="EMBL" id="WPAF01000001">
    <property type="protein sequence ID" value="KAF0135270.1"/>
    <property type="molecule type" value="Genomic_DNA"/>
</dbReference>
<protein>
    <recommendedName>
        <fullName evidence="4">Transketolase-like pyrimidine-binding domain-containing protein</fullName>
    </recommendedName>
</protein>
<dbReference type="AlphaFoldDB" id="A0A833NSS2"/>
<evidence type="ECO:0000313" key="6">
    <source>
        <dbReference type="Proteomes" id="UP000488506"/>
    </source>
</evidence>
<keyword evidence="2" id="KW-0560">Oxidoreductase</keyword>
<dbReference type="Pfam" id="PF02779">
    <property type="entry name" value="Transket_pyr"/>
    <property type="match status" value="1"/>
</dbReference>
<evidence type="ECO:0000313" key="5">
    <source>
        <dbReference type="EMBL" id="KAF0135270.1"/>
    </source>
</evidence>
<dbReference type="InterPro" id="IPR005475">
    <property type="entry name" value="Transketolase-like_Pyr-bd"/>
</dbReference>
<feature type="domain" description="Transketolase-like pyrimidine-binding" evidence="4">
    <location>
        <begin position="2"/>
        <end position="177"/>
    </location>
</feature>
<comment type="caution">
    <text evidence="5">The sequence shown here is derived from an EMBL/GenBank/DDBJ whole genome shotgun (WGS) entry which is preliminary data.</text>
</comment>
<dbReference type="PANTHER" id="PTHR43257:SF2">
    <property type="entry name" value="PYRUVATE DEHYDROGENASE E1 COMPONENT SUBUNIT BETA"/>
    <property type="match status" value="1"/>
</dbReference>
<dbReference type="SMART" id="SM00861">
    <property type="entry name" value="Transket_pyr"/>
    <property type="match status" value="1"/>
</dbReference>
<dbReference type="InterPro" id="IPR033248">
    <property type="entry name" value="Transketolase_C"/>
</dbReference>
<dbReference type="GO" id="GO:0016491">
    <property type="term" value="F:oxidoreductase activity"/>
    <property type="evidence" value="ECO:0007669"/>
    <property type="project" value="UniProtKB-KW"/>
</dbReference>
<evidence type="ECO:0000259" key="4">
    <source>
        <dbReference type="SMART" id="SM00861"/>
    </source>
</evidence>
<dbReference type="InterPro" id="IPR029061">
    <property type="entry name" value="THDP-binding"/>
</dbReference>
<dbReference type="SUPFAM" id="SSF52922">
    <property type="entry name" value="TK C-terminal domain-like"/>
    <property type="match status" value="1"/>
</dbReference>
<dbReference type="Gene3D" id="3.40.50.920">
    <property type="match status" value="1"/>
</dbReference>
<proteinExistence type="predicted"/>
<dbReference type="SUPFAM" id="SSF52518">
    <property type="entry name" value="Thiamin diphosphate-binding fold (THDP-binding)"/>
    <property type="match status" value="1"/>
</dbReference>
<dbReference type="Pfam" id="PF02780">
    <property type="entry name" value="Transketolase_C"/>
    <property type="match status" value="1"/>
</dbReference>
<dbReference type="Proteomes" id="UP000488506">
    <property type="component" value="Unassembled WGS sequence"/>
</dbReference>
<evidence type="ECO:0000256" key="3">
    <source>
        <dbReference type="ARBA" id="ARBA00023052"/>
    </source>
</evidence>
<name>A0A833NSS2_UNCSA</name>
<keyword evidence="3" id="KW-0786">Thiamine pyrophosphate</keyword>
<dbReference type="PANTHER" id="PTHR43257">
    <property type="entry name" value="PYRUVATE DEHYDROGENASE E1 COMPONENT BETA SUBUNIT"/>
    <property type="match status" value="1"/>
</dbReference>
<dbReference type="CDD" id="cd07036">
    <property type="entry name" value="TPP_PYR_E1-PDHc-beta_like"/>
    <property type="match status" value="1"/>
</dbReference>
<evidence type="ECO:0000256" key="2">
    <source>
        <dbReference type="ARBA" id="ARBA00023002"/>
    </source>
</evidence>
<dbReference type="Gene3D" id="3.40.50.970">
    <property type="match status" value="1"/>
</dbReference>
<gene>
    <name evidence="5" type="ORF">FD145_96</name>
</gene>
<accession>A0A833NSS2</accession>
<comment type="cofactor">
    <cofactor evidence="1">
        <name>thiamine diphosphate</name>
        <dbReference type="ChEBI" id="CHEBI:58937"/>
    </cofactor>
</comment>